<accession>A0A9D5HQQ3</accession>
<dbReference type="AlphaFoldDB" id="A0A9D5HQQ3"/>
<evidence type="ECO:0000313" key="3">
    <source>
        <dbReference type="Proteomes" id="UP001085076"/>
    </source>
</evidence>
<proteinExistence type="predicted"/>
<keyword evidence="3" id="KW-1185">Reference proteome</keyword>
<name>A0A9D5HQQ3_9LILI</name>
<dbReference type="Proteomes" id="UP001085076">
    <property type="component" value="Miscellaneous, Linkage group lg01"/>
</dbReference>
<feature type="region of interest" description="Disordered" evidence="1">
    <location>
        <begin position="20"/>
        <end position="63"/>
    </location>
</feature>
<reference evidence="2" key="1">
    <citation type="submission" date="2021-03" db="EMBL/GenBank/DDBJ databases">
        <authorList>
            <person name="Li Z."/>
            <person name="Yang C."/>
        </authorList>
    </citation>
    <scope>NUCLEOTIDE SEQUENCE</scope>
    <source>
        <strain evidence="2">Dzin_1.0</strain>
        <tissue evidence="2">Leaf</tissue>
    </source>
</reference>
<comment type="caution">
    <text evidence="2">The sequence shown here is derived from an EMBL/GenBank/DDBJ whole genome shotgun (WGS) entry which is preliminary data.</text>
</comment>
<dbReference type="OrthoDB" id="369569at2759"/>
<reference evidence="2" key="2">
    <citation type="journal article" date="2022" name="Hortic Res">
        <title>The genome of Dioscorea zingiberensis sheds light on the biosynthesis, origin and evolution of the medicinally important diosgenin saponins.</title>
        <authorList>
            <person name="Li Y."/>
            <person name="Tan C."/>
            <person name="Li Z."/>
            <person name="Guo J."/>
            <person name="Li S."/>
            <person name="Chen X."/>
            <person name="Wang C."/>
            <person name="Dai X."/>
            <person name="Yang H."/>
            <person name="Song W."/>
            <person name="Hou L."/>
            <person name="Xu J."/>
            <person name="Tong Z."/>
            <person name="Xu A."/>
            <person name="Yuan X."/>
            <person name="Wang W."/>
            <person name="Yang Q."/>
            <person name="Chen L."/>
            <person name="Sun Z."/>
            <person name="Wang K."/>
            <person name="Pan B."/>
            <person name="Chen J."/>
            <person name="Bao Y."/>
            <person name="Liu F."/>
            <person name="Qi X."/>
            <person name="Gang D.R."/>
            <person name="Wen J."/>
            <person name="Li J."/>
        </authorList>
    </citation>
    <scope>NUCLEOTIDE SEQUENCE</scope>
    <source>
        <strain evidence="2">Dzin_1.0</strain>
    </source>
</reference>
<protein>
    <submittedName>
        <fullName evidence="2">Uncharacterized protein</fullName>
    </submittedName>
</protein>
<organism evidence="2 3">
    <name type="scientific">Dioscorea zingiberensis</name>
    <dbReference type="NCBI Taxonomy" id="325984"/>
    <lineage>
        <taxon>Eukaryota</taxon>
        <taxon>Viridiplantae</taxon>
        <taxon>Streptophyta</taxon>
        <taxon>Embryophyta</taxon>
        <taxon>Tracheophyta</taxon>
        <taxon>Spermatophyta</taxon>
        <taxon>Magnoliopsida</taxon>
        <taxon>Liliopsida</taxon>
        <taxon>Dioscoreales</taxon>
        <taxon>Dioscoreaceae</taxon>
        <taxon>Dioscorea</taxon>
    </lineage>
</organism>
<feature type="compositionally biased region" description="Polar residues" evidence="1">
    <location>
        <begin position="54"/>
        <end position="63"/>
    </location>
</feature>
<sequence length="121" mass="13805">MEKGKGLARRWAVEFAKGPEAADVPNPLGFAARSSLDPDDASQSRQKKEAEATWKSQGRSRSESMVSMNWFLFDLISRVFENDHFLPDGAKVSCLSQLTTTDYYDLKDRKFVLYKNHELLQ</sequence>
<evidence type="ECO:0000256" key="1">
    <source>
        <dbReference type="SAM" id="MobiDB-lite"/>
    </source>
</evidence>
<evidence type="ECO:0000313" key="2">
    <source>
        <dbReference type="EMBL" id="KAJ0985399.1"/>
    </source>
</evidence>
<gene>
    <name evidence="2" type="ORF">J5N97_003755</name>
</gene>
<dbReference type="EMBL" id="JAGGNH010000001">
    <property type="protein sequence ID" value="KAJ0985399.1"/>
    <property type="molecule type" value="Genomic_DNA"/>
</dbReference>